<organism evidence="1 2">
    <name type="scientific">Streptomyces albus (strain ATCC 21838 / DSM 41398 / FERM P-419 / JCM 4703 / NBRC 107858)</name>
    <dbReference type="NCBI Taxonomy" id="1081613"/>
    <lineage>
        <taxon>Bacteria</taxon>
        <taxon>Bacillati</taxon>
        <taxon>Actinomycetota</taxon>
        <taxon>Actinomycetes</taxon>
        <taxon>Kitasatosporales</taxon>
        <taxon>Streptomycetaceae</taxon>
        <taxon>Streptomyces</taxon>
    </lineage>
</organism>
<dbReference type="AlphaFoldDB" id="A0A0B5ETH4"/>
<reference evidence="1 2" key="1">
    <citation type="submission" date="2015-01" db="EMBL/GenBank/DDBJ databases">
        <title>Enhanced salinomycin production by adjusting the supply of polyketide extender units in Streptomyce albus DSM 41398.</title>
        <authorList>
            <person name="Lu C."/>
        </authorList>
    </citation>
    <scope>NUCLEOTIDE SEQUENCE [LARGE SCALE GENOMIC DNA]</scope>
    <source>
        <strain evidence="2">ATCC 21838 / DSM 41398 / FERM P-419 / JCM 4703 / NBRC 107858</strain>
    </source>
</reference>
<name>A0A0B5ETH4_STRA4</name>
<gene>
    <name evidence="1" type="ORF">SLNWT_1026</name>
</gene>
<evidence type="ECO:0000313" key="1">
    <source>
        <dbReference type="EMBL" id="AJE81402.1"/>
    </source>
</evidence>
<sequence>MPSVSQSGTALRSARRTRDQKYALIVCLLVRAGACRG</sequence>
<keyword evidence="2" id="KW-1185">Reference proteome</keyword>
<evidence type="ECO:0000313" key="2">
    <source>
        <dbReference type="Proteomes" id="UP000031523"/>
    </source>
</evidence>
<dbReference type="EMBL" id="CP010519">
    <property type="protein sequence ID" value="AJE81402.1"/>
    <property type="molecule type" value="Genomic_DNA"/>
</dbReference>
<dbReference type="Proteomes" id="UP000031523">
    <property type="component" value="Chromosome"/>
</dbReference>
<protein>
    <submittedName>
        <fullName evidence="1">Uncharacterized protein</fullName>
    </submittedName>
</protein>
<dbReference type="KEGG" id="sals:SLNWT_1026"/>
<accession>A0A0B5ETH4</accession>
<proteinExistence type="predicted"/>